<dbReference type="AlphaFoldDB" id="A0A6A6U475"/>
<dbReference type="Proteomes" id="UP000799302">
    <property type="component" value="Unassembled WGS sequence"/>
</dbReference>
<evidence type="ECO:0000313" key="2">
    <source>
        <dbReference type="EMBL" id="KAF2666446.1"/>
    </source>
</evidence>
<accession>A0A6A6U475</accession>
<organism evidence="2 3">
    <name type="scientific">Microthyrium microscopicum</name>
    <dbReference type="NCBI Taxonomy" id="703497"/>
    <lineage>
        <taxon>Eukaryota</taxon>
        <taxon>Fungi</taxon>
        <taxon>Dikarya</taxon>
        <taxon>Ascomycota</taxon>
        <taxon>Pezizomycotina</taxon>
        <taxon>Dothideomycetes</taxon>
        <taxon>Dothideomycetes incertae sedis</taxon>
        <taxon>Microthyriales</taxon>
        <taxon>Microthyriaceae</taxon>
        <taxon>Microthyrium</taxon>
    </lineage>
</organism>
<name>A0A6A6U475_9PEZI</name>
<proteinExistence type="predicted"/>
<gene>
    <name evidence="2" type="ORF">BT63DRAFT_59058</name>
</gene>
<sequence length="192" mass="21716">MGTGSLDTAAVLPISSFTYIHIGQAGKLDHSNGFFSGNQIRNGKTLFKLRWLFLSLFFFVLLVSEIIRHFNSPICPQRTRALLHFGVDTCCFFPSTTLYPLPSSEAKWTWQPHNPFSCGFSPLLVHFFKVAINAKGNDYFLVPITSFGLGLRAQVGVDDGSVRRINLAAGRVVSSWHVTWGFPRLKWWWWSC</sequence>
<keyword evidence="3" id="KW-1185">Reference proteome</keyword>
<feature type="transmembrane region" description="Helical" evidence="1">
    <location>
        <begin position="51"/>
        <end position="70"/>
    </location>
</feature>
<evidence type="ECO:0000313" key="3">
    <source>
        <dbReference type="Proteomes" id="UP000799302"/>
    </source>
</evidence>
<keyword evidence="1" id="KW-1133">Transmembrane helix</keyword>
<evidence type="ECO:0000256" key="1">
    <source>
        <dbReference type="SAM" id="Phobius"/>
    </source>
</evidence>
<dbReference type="EMBL" id="MU004239">
    <property type="protein sequence ID" value="KAF2666446.1"/>
    <property type="molecule type" value="Genomic_DNA"/>
</dbReference>
<keyword evidence="1" id="KW-0472">Membrane</keyword>
<reference evidence="2" key="1">
    <citation type="journal article" date="2020" name="Stud. Mycol.">
        <title>101 Dothideomycetes genomes: a test case for predicting lifestyles and emergence of pathogens.</title>
        <authorList>
            <person name="Haridas S."/>
            <person name="Albert R."/>
            <person name="Binder M."/>
            <person name="Bloem J."/>
            <person name="Labutti K."/>
            <person name="Salamov A."/>
            <person name="Andreopoulos B."/>
            <person name="Baker S."/>
            <person name="Barry K."/>
            <person name="Bills G."/>
            <person name="Bluhm B."/>
            <person name="Cannon C."/>
            <person name="Castanera R."/>
            <person name="Culley D."/>
            <person name="Daum C."/>
            <person name="Ezra D."/>
            <person name="Gonzalez J."/>
            <person name="Henrissat B."/>
            <person name="Kuo A."/>
            <person name="Liang C."/>
            <person name="Lipzen A."/>
            <person name="Lutzoni F."/>
            <person name="Magnuson J."/>
            <person name="Mondo S."/>
            <person name="Nolan M."/>
            <person name="Ohm R."/>
            <person name="Pangilinan J."/>
            <person name="Park H.-J."/>
            <person name="Ramirez L."/>
            <person name="Alfaro M."/>
            <person name="Sun H."/>
            <person name="Tritt A."/>
            <person name="Yoshinaga Y."/>
            <person name="Zwiers L.-H."/>
            <person name="Turgeon B."/>
            <person name="Goodwin S."/>
            <person name="Spatafora J."/>
            <person name="Crous P."/>
            <person name="Grigoriev I."/>
        </authorList>
    </citation>
    <scope>NUCLEOTIDE SEQUENCE</scope>
    <source>
        <strain evidence="2">CBS 115976</strain>
    </source>
</reference>
<keyword evidence="1" id="KW-0812">Transmembrane</keyword>
<protein>
    <submittedName>
        <fullName evidence="2">Uncharacterized protein</fullName>
    </submittedName>
</protein>